<dbReference type="EMBL" id="FOMT01000004">
    <property type="protein sequence ID" value="SFE88616.1"/>
    <property type="molecule type" value="Genomic_DNA"/>
</dbReference>
<gene>
    <name evidence="2" type="ORF">SAMN05216378_4456</name>
</gene>
<proteinExistence type="predicted"/>
<dbReference type="SUPFAM" id="SSF103247">
    <property type="entry name" value="TT1751-like"/>
    <property type="match status" value="1"/>
</dbReference>
<dbReference type="Pfam" id="PF03625">
    <property type="entry name" value="DUF302"/>
    <property type="match status" value="1"/>
</dbReference>
<name>A0A1I2E7L5_9BACL</name>
<dbReference type="OrthoDB" id="121208at2"/>
<evidence type="ECO:0000313" key="3">
    <source>
        <dbReference type="Proteomes" id="UP000198855"/>
    </source>
</evidence>
<dbReference type="STRING" id="1045775.SAMN05216378_4456"/>
<reference evidence="3" key="1">
    <citation type="submission" date="2016-10" db="EMBL/GenBank/DDBJ databases">
        <authorList>
            <person name="Varghese N."/>
            <person name="Submissions S."/>
        </authorList>
    </citation>
    <scope>NUCLEOTIDE SEQUENCE [LARGE SCALE GENOMIC DNA]</scope>
    <source>
        <strain evidence="3">CGMCC 1.10784</strain>
    </source>
</reference>
<dbReference type="InterPro" id="IPR005180">
    <property type="entry name" value="DUF302"/>
</dbReference>
<sequence length="170" mass="18847">MRHGEPITAGYAMIVREDIPTGLRYEALVAAFERQMGRLEPELARQLVQQQATWEQVQAAVKQAEGPHGLMILSEVNQGELLSLHNGIKQSRLYLVGNPLIAEPILAIDRRASLYVPFRVTLYDDGSPHGAFISFDRPSSFLGALHQPALAPFGQLLDAKIYSVVRSILM</sequence>
<keyword evidence="3" id="KW-1185">Reference proteome</keyword>
<dbReference type="RefSeq" id="WP_091188605.1">
    <property type="nucleotide sequence ID" value="NZ_FOMT01000004.1"/>
</dbReference>
<organism evidence="2 3">
    <name type="scientific">Paenibacillus catalpae</name>
    <dbReference type="NCBI Taxonomy" id="1045775"/>
    <lineage>
        <taxon>Bacteria</taxon>
        <taxon>Bacillati</taxon>
        <taxon>Bacillota</taxon>
        <taxon>Bacilli</taxon>
        <taxon>Bacillales</taxon>
        <taxon>Paenibacillaceae</taxon>
        <taxon>Paenibacillus</taxon>
    </lineage>
</organism>
<dbReference type="InterPro" id="IPR035923">
    <property type="entry name" value="TT1751-like_sf"/>
</dbReference>
<protein>
    <recommendedName>
        <fullName evidence="1">DUF302 domain-containing protein</fullName>
    </recommendedName>
</protein>
<dbReference type="Gene3D" id="3.30.310.70">
    <property type="entry name" value="TT1751-like domain"/>
    <property type="match status" value="1"/>
</dbReference>
<feature type="domain" description="DUF302" evidence="1">
    <location>
        <begin position="88"/>
        <end position="138"/>
    </location>
</feature>
<dbReference type="Proteomes" id="UP000198855">
    <property type="component" value="Unassembled WGS sequence"/>
</dbReference>
<dbReference type="CDD" id="cd14797">
    <property type="entry name" value="DUF302"/>
    <property type="match status" value="1"/>
</dbReference>
<evidence type="ECO:0000259" key="1">
    <source>
        <dbReference type="Pfam" id="PF03625"/>
    </source>
</evidence>
<evidence type="ECO:0000313" key="2">
    <source>
        <dbReference type="EMBL" id="SFE88616.1"/>
    </source>
</evidence>
<accession>A0A1I2E7L5</accession>
<dbReference type="AlphaFoldDB" id="A0A1I2E7L5"/>